<accession>A0ABX9N7S6</accession>
<dbReference type="RefSeq" id="WP_182480885.1">
    <property type="nucleotide sequence ID" value="NZ_QWEE01000031.1"/>
</dbReference>
<dbReference type="SUPFAM" id="SSF47823">
    <property type="entry name" value="lambda integrase-like, N-terminal domain"/>
    <property type="match status" value="1"/>
</dbReference>
<sequence>MTPLTDDIAAFGTSMERERGSAAHTVRAYSADLRDLAAHAARQGVATSAALDLEVLRDWLWRGSQARLAP</sequence>
<protein>
    <submittedName>
        <fullName evidence="4">Recombinase XerC</fullName>
    </submittedName>
</protein>
<evidence type="ECO:0000313" key="5">
    <source>
        <dbReference type="Proteomes" id="UP000265355"/>
    </source>
</evidence>
<evidence type="ECO:0000259" key="3">
    <source>
        <dbReference type="PROSITE" id="PS51900"/>
    </source>
</evidence>
<evidence type="ECO:0000256" key="1">
    <source>
        <dbReference type="ARBA" id="ARBA00023125"/>
    </source>
</evidence>
<feature type="domain" description="Core-binding (CB)" evidence="3">
    <location>
        <begin position="2"/>
        <end position="70"/>
    </location>
</feature>
<dbReference type="InterPro" id="IPR010998">
    <property type="entry name" value="Integrase_recombinase_N"/>
</dbReference>
<keyword evidence="5" id="KW-1185">Reference proteome</keyword>
<dbReference type="Pfam" id="PF02899">
    <property type="entry name" value="Phage_int_SAM_1"/>
    <property type="match status" value="1"/>
</dbReference>
<reference evidence="4 5" key="1">
    <citation type="submission" date="2018-08" db="EMBL/GenBank/DDBJ databases">
        <title>Genome Sequence of Clavibacter michiganensis Subspecies type strains, and the Atypical Peach-Colored Strains Isolated from Tomato.</title>
        <authorList>
            <person name="Osdaghi E."/>
            <person name="Portier P."/>
            <person name="Briand M."/>
            <person name="Jacques M.-A."/>
        </authorList>
    </citation>
    <scope>NUCLEOTIDE SEQUENCE [LARGE SCALE GENOMIC DNA]</scope>
    <source>
        <strain evidence="4 5">CFBP 8216</strain>
    </source>
</reference>
<name>A0ABX9N7S6_9MICO</name>
<evidence type="ECO:0000313" key="4">
    <source>
        <dbReference type="EMBL" id="RII93680.1"/>
    </source>
</evidence>
<dbReference type="PROSITE" id="PS51900">
    <property type="entry name" value="CB"/>
    <property type="match status" value="1"/>
</dbReference>
<proteinExistence type="predicted"/>
<dbReference type="Gene3D" id="1.10.150.130">
    <property type="match status" value="1"/>
</dbReference>
<organism evidence="4 5">
    <name type="scientific">Clavibacter californiensis</name>
    <dbReference type="NCBI Taxonomy" id="1401995"/>
    <lineage>
        <taxon>Bacteria</taxon>
        <taxon>Bacillati</taxon>
        <taxon>Actinomycetota</taxon>
        <taxon>Actinomycetes</taxon>
        <taxon>Micrococcales</taxon>
        <taxon>Microbacteriaceae</taxon>
        <taxon>Clavibacter</taxon>
    </lineage>
</organism>
<dbReference type="InterPro" id="IPR044068">
    <property type="entry name" value="CB"/>
</dbReference>
<dbReference type="EMBL" id="QWEE01000031">
    <property type="protein sequence ID" value="RII93680.1"/>
    <property type="molecule type" value="Genomic_DNA"/>
</dbReference>
<feature type="non-terminal residue" evidence="4">
    <location>
        <position position="70"/>
    </location>
</feature>
<keyword evidence="1 2" id="KW-0238">DNA-binding</keyword>
<comment type="caution">
    <text evidence="4">The sequence shown here is derived from an EMBL/GenBank/DDBJ whole genome shotgun (WGS) entry which is preliminary data.</text>
</comment>
<dbReference type="Proteomes" id="UP000265355">
    <property type="component" value="Unassembled WGS sequence"/>
</dbReference>
<dbReference type="InterPro" id="IPR004107">
    <property type="entry name" value="Integrase_SAM-like_N"/>
</dbReference>
<evidence type="ECO:0000256" key="2">
    <source>
        <dbReference type="PROSITE-ProRule" id="PRU01248"/>
    </source>
</evidence>
<gene>
    <name evidence="4" type="ORF">DZF98_03720</name>
</gene>